<gene>
    <name evidence="2" type="ORF">FHS18_006799</name>
</gene>
<dbReference type="InterPro" id="IPR036895">
    <property type="entry name" value="Uracil-DNA_glycosylase-like_sf"/>
</dbReference>
<dbReference type="InterPro" id="IPR005122">
    <property type="entry name" value="Uracil-DNA_glycosylase-like"/>
</dbReference>
<comment type="caution">
    <text evidence="2">The sequence shown here is derived from an EMBL/GenBank/DDBJ whole genome shotgun (WGS) entry which is preliminary data.</text>
</comment>
<keyword evidence="2" id="KW-0378">Hydrolase</keyword>
<dbReference type="EC" id="3.2.2.-" evidence="2"/>
<reference evidence="2 3" key="1">
    <citation type="submission" date="2020-08" db="EMBL/GenBank/DDBJ databases">
        <title>Genomic Encyclopedia of Type Strains, Phase III (KMG-III): the genomes of soil and plant-associated and newly described type strains.</title>
        <authorList>
            <person name="Whitman W."/>
        </authorList>
    </citation>
    <scope>NUCLEOTIDE SEQUENCE [LARGE SCALE GENOMIC DNA]</scope>
    <source>
        <strain evidence="2 3">CECT 5862</strain>
    </source>
</reference>
<dbReference type="Gene3D" id="3.40.470.10">
    <property type="entry name" value="Uracil-DNA glycosylase-like domain"/>
    <property type="match status" value="1"/>
</dbReference>
<evidence type="ECO:0000313" key="2">
    <source>
        <dbReference type="EMBL" id="MBB3114659.1"/>
    </source>
</evidence>
<feature type="domain" description="Uracil-DNA glycosylase-like" evidence="1">
    <location>
        <begin position="7"/>
        <end position="165"/>
    </location>
</feature>
<proteinExistence type="predicted"/>
<dbReference type="Proteomes" id="UP000570361">
    <property type="component" value="Unassembled WGS sequence"/>
</dbReference>
<dbReference type="AlphaFoldDB" id="A0A7W5FS46"/>
<dbReference type="GO" id="GO:0016798">
    <property type="term" value="F:hydrolase activity, acting on glycosyl bonds"/>
    <property type="evidence" value="ECO:0007669"/>
    <property type="project" value="UniProtKB-KW"/>
</dbReference>
<keyword evidence="2" id="KW-0326">Glycosidase</keyword>
<accession>A0A7W5FS46</accession>
<protein>
    <submittedName>
        <fullName evidence="2">TDG/mug DNA glycosylase family protein</fullName>
        <ecNumber evidence="2">3.2.2.-</ecNumber>
    </submittedName>
</protein>
<dbReference type="SUPFAM" id="SSF52141">
    <property type="entry name" value="Uracil-DNA glycosylase-like"/>
    <property type="match status" value="1"/>
</dbReference>
<dbReference type="CDD" id="cd10032">
    <property type="entry name" value="UDG-F6_HDG"/>
    <property type="match status" value="1"/>
</dbReference>
<dbReference type="NCBIfam" id="TIGR04274">
    <property type="entry name" value="hypoxanDNAglyco"/>
    <property type="match status" value="1"/>
</dbReference>
<dbReference type="SMART" id="SM00986">
    <property type="entry name" value="UDG"/>
    <property type="match status" value="1"/>
</dbReference>
<dbReference type="EMBL" id="JACHXK010000038">
    <property type="protein sequence ID" value="MBB3114659.1"/>
    <property type="molecule type" value="Genomic_DNA"/>
</dbReference>
<evidence type="ECO:0000259" key="1">
    <source>
        <dbReference type="SMART" id="SM00986"/>
    </source>
</evidence>
<dbReference type="InterPro" id="IPR026353">
    <property type="entry name" value="Hypoxan-DNA_Glyclase"/>
</dbReference>
<name>A0A7W5FS46_9BACL</name>
<dbReference type="RefSeq" id="WP_183604689.1">
    <property type="nucleotide sequence ID" value="NZ_JACHXK010000038.1"/>
</dbReference>
<sequence>MHVMSFEPFINEEARVLVMGSMPGAESLMKQQYYGNMRNHFWGVMYGLFAPGTKPAEAYEDRLAFAARHRIAMWDVIANCDREGSLDANIKDAHPNDIPGLIARYPNIKCLAFNGGKAYDTFKKHYGKHPELSGLPQLRLPSTSPIPTKAMRNTEDRIGAWQVLVPYVDRA</sequence>
<dbReference type="Pfam" id="PF03167">
    <property type="entry name" value="UDG"/>
    <property type="match status" value="1"/>
</dbReference>
<evidence type="ECO:0000313" key="3">
    <source>
        <dbReference type="Proteomes" id="UP000570361"/>
    </source>
</evidence>
<organism evidence="2 3">
    <name type="scientific">Paenibacillus phyllosphaerae</name>
    <dbReference type="NCBI Taxonomy" id="274593"/>
    <lineage>
        <taxon>Bacteria</taxon>
        <taxon>Bacillati</taxon>
        <taxon>Bacillota</taxon>
        <taxon>Bacilli</taxon>
        <taxon>Bacillales</taxon>
        <taxon>Paenibacillaceae</taxon>
        <taxon>Paenibacillus</taxon>
    </lineage>
</organism>
<dbReference type="SMART" id="SM00987">
    <property type="entry name" value="UreE_C"/>
    <property type="match status" value="1"/>
</dbReference>
<keyword evidence="3" id="KW-1185">Reference proteome</keyword>